<feature type="domain" description="Helicase/UvrB N-terminal" evidence="2">
    <location>
        <begin position="4"/>
        <end position="71"/>
    </location>
</feature>
<sequence length="91" mass="10826">MNEYTLRPYQKKYIEALPEEDAVLVRMAKGLGKTVMFSQIPRRGRMLILSHRKELVHQPQKYFECSFEIEQGPEHSQSEKVLPPKKQQIRR</sequence>
<dbReference type="KEGG" id="elim:B2M23_16145"/>
<dbReference type="Pfam" id="PF04851">
    <property type="entry name" value="ResIII"/>
    <property type="match status" value="1"/>
</dbReference>
<dbReference type="RefSeq" id="WP_038353786.1">
    <property type="nucleotide sequence ID" value="NZ_CP019962.1"/>
</dbReference>
<dbReference type="InterPro" id="IPR006935">
    <property type="entry name" value="Helicase/UvrB_N"/>
</dbReference>
<dbReference type="GO" id="GO:0005524">
    <property type="term" value="F:ATP binding"/>
    <property type="evidence" value="ECO:0007669"/>
    <property type="project" value="InterPro"/>
</dbReference>
<organism evidence="3 4">
    <name type="scientific">Eubacterium limosum</name>
    <dbReference type="NCBI Taxonomy" id="1736"/>
    <lineage>
        <taxon>Bacteria</taxon>
        <taxon>Bacillati</taxon>
        <taxon>Bacillota</taxon>
        <taxon>Clostridia</taxon>
        <taxon>Eubacteriales</taxon>
        <taxon>Eubacteriaceae</taxon>
        <taxon>Eubacterium</taxon>
    </lineage>
</organism>
<dbReference type="AlphaFoldDB" id="A0AAC9QVU1"/>
<accession>A0AAC9QVU1</accession>
<evidence type="ECO:0000313" key="4">
    <source>
        <dbReference type="Proteomes" id="UP000192391"/>
    </source>
</evidence>
<dbReference type="SUPFAM" id="SSF52540">
    <property type="entry name" value="P-loop containing nucleoside triphosphate hydrolases"/>
    <property type="match status" value="1"/>
</dbReference>
<evidence type="ECO:0000313" key="3">
    <source>
        <dbReference type="EMBL" id="ARD66964.1"/>
    </source>
</evidence>
<name>A0AAC9QVU1_EUBLI</name>
<dbReference type="GO" id="GO:0016787">
    <property type="term" value="F:hydrolase activity"/>
    <property type="evidence" value="ECO:0007669"/>
    <property type="project" value="InterPro"/>
</dbReference>
<evidence type="ECO:0000256" key="1">
    <source>
        <dbReference type="SAM" id="MobiDB-lite"/>
    </source>
</evidence>
<dbReference type="InterPro" id="IPR027417">
    <property type="entry name" value="P-loop_NTPase"/>
</dbReference>
<evidence type="ECO:0000259" key="2">
    <source>
        <dbReference type="Pfam" id="PF04851"/>
    </source>
</evidence>
<dbReference type="Proteomes" id="UP000192391">
    <property type="component" value="Chromosome"/>
</dbReference>
<dbReference type="Gene3D" id="3.40.50.300">
    <property type="entry name" value="P-loop containing nucleotide triphosphate hydrolases"/>
    <property type="match status" value="1"/>
</dbReference>
<reference evidence="4" key="1">
    <citation type="journal article" date="2017" name="Sci. Rep.">
        <title>Determination of the Genome and Primary Transcriptome of Syngas Fermenting Eubacterium limosum ATCC 8486.</title>
        <authorList>
            <person name="Song Y."/>
            <person name="Shin J."/>
            <person name="Jeong Y."/>
            <person name="Jin S."/>
            <person name="Lee J.K."/>
            <person name="Kim D.R."/>
            <person name="Kim S.C."/>
            <person name="Cho S."/>
            <person name="Cho B.K."/>
        </authorList>
    </citation>
    <scope>NUCLEOTIDE SEQUENCE [LARGE SCALE GENOMIC DNA]</scope>
    <source>
        <strain evidence="4">ATCC 8486</strain>
    </source>
</reference>
<feature type="region of interest" description="Disordered" evidence="1">
    <location>
        <begin position="72"/>
        <end position="91"/>
    </location>
</feature>
<proteinExistence type="predicted"/>
<gene>
    <name evidence="3" type="ORF">B2M23_16145</name>
</gene>
<dbReference type="EMBL" id="CP019962">
    <property type="protein sequence ID" value="ARD66964.1"/>
    <property type="molecule type" value="Genomic_DNA"/>
</dbReference>
<dbReference type="GO" id="GO:0003677">
    <property type="term" value="F:DNA binding"/>
    <property type="evidence" value="ECO:0007669"/>
    <property type="project" value="InterPro"/>
</dbReference>
<protein>
    <recommendedName>
        <fullName evidence="2">Helicase/UvrB N-terminal domain-containing protein</fullName>
    </recommendedName>
</protein>